<comment type="caution">
    <text evidence="3">The sequence shown here is derived from an EMBL/GenBank/DDBJ whole genome shotgun (WGS) entry which is preliminary data.</text>
</comment>
<evidence type="ECO:0000256" key="1">
    <source>
        <dbReference type="ARBA" id="ARBA00022527"/>
    </source>
</evidence>
<dbReference type="AlphaFoldDB" id="A0A543IYI2"/>
<evidence type="ECO:0000259" key="2">
    <source>
        <dbReference type="Pfam" id="PF13581"/>
    </source>
</evidence>
<dbReference type="InterPro" id="IPR036890">
    <property type="entry name" value="HATPase_C_sf"/>
</dbReference>
<keyword evidence="1" id="KW-0723">Serine/threonine-protein kinase</keyword>
<dbReference type="RefSeq" id="WP_142259599.1">
    <property type="nucleotide sequence ID" value="NZ_BMPV01000001.1"/>
</dbReference>
<dbReference type="CDD" id="cd16936">
    <property type="entry name" value="HATPase_RsbW-like"/>
    <property type="match status" value="1"/>
</dbReference>
<dbReference type="InterPro" id="IPR050267">
    <property type="entry name" value="Anti-sigma-factor_SerPK"/>
</dbReference>
<sequence>MEVIITVRLPRDAASVPVIRGILNAALRVIGVAPQVRDDIQLMLAEACTNVVLHARAADEYDVTARVCEDLCVLKVTDQGGGLIDESVPAAAGLAETGRGLKIMEDLADAMLVANFPERGLSVHLEKVLQFAPDALGERLQVASANGANTHLRR</sequence>
<dbReference type="EMBL" id="VFPQ01000001">
    <property type="protein sequence ID" value="TQM75611.1"/>
    <property type="molecule type" value="Genomic_DNA"/>
</dbReference>
<dbReference type="PANTHER" id="PTHR35526:SF3">
    <property type="entry name" value="ANTI-SIGMA-F FACTOR RSBW"/>
    <property type="match status" value="1"/>
</dbReference>
<dbReference type="Pfam" id="PF13581">
    <property type="entry name" value="HATPase_c_2"/>
    <property type="match status" value="1"/>
</dbReference>
<dbReference type="Proteomes" id="UP000319213">
    <property type="component" value="Unassembled WGS sequence"/>
</dbReference>
<dbReference type="GO" id="GO:0004674">
    <property type="term" value="F:protein serine/threonine kinase activity"/>
    <property type="evidence" value="ECO:0007669"/>
    <property type="project" value="UniProtKB-KW"/>
</dbReference>
<reference evidence="3 4" key="1">
    <citation type="submission" date="2019-06" db="EMBL/GenBank/DDBJ databases">
        <title>Sequencing the genomes of 1000 actinobacteria strains.</title>
        <authorList>
            <person name="Klenk H.-P."/>
        </authorList>
    </citation>
    <scope>NUCLEOTIDE SEQUENCE [LARGE SCALE GENOMIC DNA]</scope>
    <source>
        <strain evidence="3 4">DSM 43186</strain>
    </source>
</reference>
<name>A0A543IYI2_9ACTN</name>
<evidence type="ECO:0000313" key="3">
    <source>
        <dbReference type="EMBL" id="TQM75611.1"/>
    </source>
</evidence>
<dbReference type="PANTHER" id="PTHR35526">
    <property type="entry name" value="ANTI-SIGMA-F FACTOR RSBW-RELATED"/>
    <property type="match status" value="1"/>
</dbReference>
<keyword evidence="3" id="KW-0808">Transferase</keyword>
<gene>
    <name evidence="3" type="ORF">FHX40_2323</name>
</gene>
<dbReference type="Gene3D" id="3.30.565.10">
    <property type="entry name" value="Histidine kinase-like ATPase, C-terminal domain"/>
    <property type="match status" value="1"/>
</dbReference>
<keyword evidence="3" id="KW-0418">Kinase</keyword>
<dbReference type="OrthoDB" id="3185978at2"/>
<keyword evidence="4" id="KW-1185">Reference proteome</keyword>
<dbReference type="InterPro" id="IPR003594">
    <property type="entry name" value="HATPase_dom"/>
</dbReference>
<accession>A0A543IYI2</accession>
<organism evidence="3 4">
    <name type="scientific">Thermopolyspora flexuosa</name>
    <dbReference type="NCBI Taxonomy" id="103836"/>
    <lineage>
        <taxon>Bacteria</taxon>
        <taxon>Bacillati</taxon>
        <taxon>Actinomycetota</taxon>
        <taxon>Actinomycetes</taxon>
        <taxon>Streptosporangiales</taxon>
        <taxon>Streptosporangiaceae</taxon>
        <taxon>Thermopolyspora</taxon>
    </lineage>
</organism>
<dbReference type="SUPFAM" id="SSF55874">
    <property type="entry name" value="ATPase domain of HSP90 chaperone/DNA topoisomerase II/histidine kinase"/>
    <property type="match status" value="1"/>
</dbReference>
<protein>
    <submittedName>
        <fullName evidence="3">Serine/threonine-protein kinase RsbW</fullName>
    </submittedName>
</protein>
<evidence type="ECO:0000313" key="4">
    <source>
        <dbReference type="Proteomes" id="UP000319213"/>
    </source>
</evidence>
<proteinExistence type="predicted"/>
<feature type="domain" description="Histidine kinase/HSP90-like ATPase" evidence="2">
    <location>
        <begin position="10"/>
        <end position="114"/>
    </location>
</feature>